<dbReference type="Pfam" id="PF09375">
    <property type="entry name" value="Peptidase_M75"/>
    <property type="match status" value="1"/>
</dbReference>
<reference evidence="8 9" key="1">
    <citation type="submission" date="2014-11" db="EMBL/GenBank/DDBJ databases">
        <title>Draft Genome Sequence of Brevibacterium linens AE038-8.</title>
        <authorList>
            <person name="Maizel D."/>
            <person name="Utturkar S.M."/>
            <person name="Brown S.D."/>
            <person name="Ferrero M."/>
            <person name="Rosen B.P."/>
        </authorList>
    </citation>
    <scope>NUCLEOTIDE SEQUENCE [LARGE SCALE GENOMIC DNA]</scope>
    <source>
        <strain evidence="8 9">AE038-8</strain>
    </source>
</reference>
<dbReference type="AlphaFoldDB" id="A0A0B9ANU5"/>
<dbReference type="InterPro" id="IPR034981">
    <property type="entry name" value="Imelysin-like_EfeO/Algp7"/>
</dbReference>
<name>A0A0B9ANU5_BRELN</name>
<gene>
    <name evidence="8" type="ORF">AE0388_3067</name>
</gene>
<dbReference type="PANTHER" id="PTHR39192">
    <property type="entry name" value="IRON UPTAKE SYSTEM COMPONENT EFEO"/>
    <property type="match status" value="1"/>
</dbReference>
<feature type="domain" description="Imelysin-like" evidence="6">
    <location>
        <begin position="149"/>
        <end position="428"/>
    </location>
</feature>
<protein>
    <submittedName>
        <fullName evidence="8">Peptidase M75, Imelysin</fullName>
    </submittedName>
</protein>
<comment type="similarity">
    <text evidence="2">Belongs to the EfeM/EfeO family.</text>
</comment>
<dbReference type="EMBL" id="JTJZ01000022">
    <property type="protein sequence ID" value="KHS50995.1"/>
    <property type="molecule type" value="Genomic_DNA"/>
</dbReference>
<dbReference type="PANTHER" id="PTHR39192:SF1">
    <property type="entry name" value="IRON UPTAKE SYSTEM COMPONENT EFEO"/>
    <property type="match status" value="1"/>
</dbReference>
<dbReference type="InterPro" id="IPR050894">
    <property type="entry name" value="EfeM/EfeO_iron_uptake"/>
</dbReference>
<evidence type="ECO:0000256" key="5">
    <source>
        <dbReference type="SAM" id="SignalP"/>
    </source>
</evidence>
<feature type="signal peptide" evidence="5">
    <location>
        <begin position="1"/>
        <end position="24"/>
    </location>
</feature>
<feature type="region of interest" description="Disordered" evidence="4">
    <location>
        <begin position="399"/>
        <end position="422"/>
    </location>
</feature>
<comment type="caution">
    <text evidence="8">The sequence shown here is derived from an EMBL/GenBank/DDBJ whole genome shotgun (WGS) entry which is preliminary data.</text>
</comment>
<dbReference type="InterPro" id="IPR008972">
    <property type="entry name" value="Cupredoxin"/>
</dbReference>
<evidence type="ECO:0000256" key="2">
    <source>
        <dbReference type="ARBA" id="ARBA00005989"/>
    </source>
</evidence>
<dbReference type="InterPro" id="IPR028096">
    <property type="entry name" value="EfeO_Cupredoxin"/>
</dbReference>
<feature type="domain" description="EfeO-type cupredoxin-like" evidence="7">
    <location>
        <begin position="21"/>
        <end position="118"/>
    </location>
</feature>
<sequence length="437" mass="47100">MKRHSALIALPTATLLALSLAACTDNPQNKKDEAAASGDKVTVTITDDTCEVSPATLPSGKVSFSVTNNGTKPNEFEILAENKLQIESEKENIGPGTTTTVTTALEEGTYFTACKPNMVGDFVGLAEFTVTKGEDVAVDSDTQAAEDKAITNYTGYVKDQVGQLVDATKDFTDAYTSGDTEKAKALYPLARQHYERIEPTAESFGIKEAGDLDGSLDARVQDLSVDAGKKPNDPEVLADWTGWHRIEADLFAKKSEGFEFKSDADRKKVADKLNKDTKTLYDLVYGKVDGASGKFELKLSDVATGASALLEEVALSKIGGEEETFSHTDLFDFHANVEGAEVAYGNVEKLVEAEDPELAKKITTNLDAVKQVLKKYQDGKDDEGNILYQDYSKVAAVQKDAGEAPKDSDYTEAQQELSDAVNALSEPLSQVSGTILR</sequence>
<dbReference type="RefSeq" id="WP_039211732.1">
    <property type="nucleotide sequence ID" value="NZ_JTJZ01000022.1"/>
</dbReference>
<proteinExistence type="inferred from homology"/>
<evidence type="ECO:0000256" key="3">
    <source>
        <dbReference type="ARBA" id="ARBA00022729"/>
    </source>
</evidence>
<evidence type="ECO:0000256" key="1">
    <source>
        <dbReference type="ARBA" id="ARBA00004418"/>
    </source>
</evidence>
<evidence type="ECO:0000313" key="8">
    <source>
        <dbReference type="EMBL" id="KHS50995.1"/>
    </source>
</evidence>
<dbReference type="Pfam" id="PF13473">
    <property type="entry name" value="Cupredoxin_1"/>
    <property type="match status" value="1"/>
</dbReference>
<dbReference type="PROSITE" id="PS51257">
    <property type="entry name" value="PROKAR_LIPOPROTEIN"/>
    <property type="match status" value="1"/>
</dbReference>
<dbReference type="InterPro" id="IPR038352">
    <property type="entry name" value="Imelysin_sf"/>
</dbReference>
<feature type="compositionally biased region" description="Basic and acidic residues" evidence="4">
    <location>
        <begin position="400"/>
        <end position="409"/>
    </location>
</feature>
<accession>A0A0B9ANU5</accession>
<dbReference type="NCBIfam" id="NF041757">
    <property type="entry name" value="EfeO"/>
    <property type="match status" value="1"/>
</dbReference>
<keyword evidence="9" id="KW-1185">Reference proteome</keyword>
<dbReference type="CDD" id="cd14656">
    <property type="entry name" value="Imelysin-like_EfeO"/>
    <property type="match status" value="1"/>
</dbReference>
<dbReference type="PATRIC" id="fig|1703.6.peg.3019"/>
<dbReference type="InterPro" id="IPR053377">
    <property type="entry name" value="Iron_uptake_EfeM/EfeO"/>
</dbReference>
<dbReference type="InterPro" id="IPR018976">
    <property type="entry name" value="Imelysin-like"/>
</dbReference>
<organism evidence="8 9">
    <name type="scientific">Brevibacterium linens</name>
    <dbReference type="NCBI Taxonomy" id="1703"/>
    <lineage>
        <taxon>Bacteria</taxon>
        <taxon>Bacillati</taxon>
        <taxon>Actinomycetota</taxon>
        <taxon>Actinomycetes</taxon>
        <taxon>Micrococcales</taxon>
        <taxon>Brevibacteriaceae</taxon>
        <taxon>Brevibacterium</taxon>
    </lineage>
</organism>
<dbReference type="Gene3D" id="1.20.1420.20">
    <property type="entry name" value="M75 peptidase, HXXE motif"/>
    <property type="match status" value="1"/>
</dbReference>
<dbReference type="GO" id="GO:0042597">
    <property type="term" value="C:periplasmic space"/>
    <property type="evidence" value="ECO:0007669"/>
    <property type="project" value="UniProtKB-SubCell"/>
</dbReference>
<dbReference type="Proteomes" id="UP000031488">
    <property type="component" value="Unassembled WGS sequence"/>
</dbReference>
<dbReference type="Gene3D" id="2.60.40.420">
    <property type="entry name" value="Cupredoxins - blue copper proteins"/>
    <property type="match status" value="1"/>
</dbReference>
<keyword evidence="3 5" id="KW-0732">Signal</keyword>
<feature type="chain" id="PRO_5038545135" evidence="5">
    <location>
        <begin position="25"/>
        <end position="437"/>
    </location>
</feature>
<evidence type="ECO:0000259" key="7">
    <source>
        <dbReference type="Pfam" id="PF13473"/>
    </source>
</evidence>
<evidence type="ECO:0000256" key="4">
    <source>
        <dbReference type="SAM" id="MobiDB-lite"/>
    </source>
</evidence>
<evidence type="ECO:0000259" key="6">
    <source>
        <dbReference type="Pfam" id="PF09375"/>
    </source>
</evidence>
<evidence type="ECO:0000313" key="9">
    <source>
        <dbReference type="Proteomes" id="UP000031488"/>
    </source>
</evidence>
<comment type="subcellular location">
    <subcellularLocation>
        <location evidence="1">Periplasm</location>
    </subcellularLocation>
</comment>
<dbReference type="OrthoDB" id="7348379at2"/>